<reference evidence="2 3" key="1">
    <citation type="submission" date="2023-02" db="EMBL/GenBank/DDBJ databases">
        <title>LHISI_Scaffold_Assembly.</title>
        <authorList>
            <person name="Stuart O.P."/>
            <person name="Cleave R."/>
            <person name="Magrath M.J.L."/>
            <person name="Mikheyev A.S."/>
        </authorList>
    </citation>
    <scope>NUCLEOTIDE SEQUENCE [LARGE SCALE GENOMIC DNA]</scope>
    <source>
        <strain evidence="2">Daus_M_001</strain>
        <tissue evidence="2">Leg muscle</tissue>
    </source>
</reference>
<name>A0ABQ9GGV4_9NEOP</name>
<feature type="region of interest" description="Disordered" evidence="1">
    <location>
        <begin position="1"/>
        <end position="37"/>
    </location>
</feature>
<comment type="caution">
    <text evidence="2">The sequence shown here is derived from an EMBL/GenBank/DDBJ whole genome shotgun (WGS) entry which is preliminary data.</text>
</comment>
<dbReference type="Proteomes" id="UP001159363">
    <property type="component" value="Chromosome 11"/>
</dbReference>
<sequence>MRMTEGNVERRRNEGGRGKREDPREDPPTDGQCVLNGGEGAIKRITDIPEKLISMQDLQASMPCPCRSRCGQLCRRGWRGGKGVLGCLGEERKEENIGEDKGWRPPRPTKPACCGENLGYLPTPFSLHYPLTTPSTVLRNYAVCAHFVNFETLVLRGRWRCSLTPTPLPPAPDTLHPPTTTATLASVSLRSSLTKGVAWRGGGGRVVLRGEKSDASLHISKPGLEPGDSGWLGGSCVTSAGIKVRGKREIPSKFRRPAASPGTILTCENPRVIRPGIEPGSPRLGGEQANCSPVLDLRWQRLQLRLACSLHQGEPGSILGRVTLEFSHVGIVPEDATGRHVFSEISRDLIILGIKMHIIRNILGEEQH</sequence>
<feature type="compositionally biased region" description="Basic and acidic residues" evidence="1">
    <location>
        <begin position="7"/>
        <end position="27"/>
    </location>
</feature>
<keyword evidence="3" id="KW-1185">Reference proteome</keyword>
<organism evidence="2 3">
    <name type="scientific">Dryococelus australis</name>
    <dbReference type="NCBI Taxonomy" id="614101"/>
    <lineage>
        <taxon>Eukaryota</taxon>
        <taxon>Metazoa</taxon>
        <taxon>Ecdysozoa</taxon>
        <taxon>Arthropoda</taxon>
        <taxon>Hexapoda</taxon>
        <taxon>Insecta</taxon>
        <taxon>Pterygota</taxon>
        <taxon>Neoptera</taxon>
        <taxon>Polyneoptera</taxon>
        <taxon>Phasmatodea</taxon>
        <taxon>Verophasmatodea</taxon>
        <taxon>Anareolatae</taxon>
        <taxon>Phasmatidae</taxon>
        <taxon>Eurycanthinae</taxon>
        <taxon>Dryococelus</taxon>
    </lineage>
</organism>
<evidence type="ECO:0000256" key="1">
    <source>
        <dbReference type="SAM" id="MobiDB-lite"/>
    </source>
</evidence>
<evidence type="ECO:0000313" key="3">
    <source>
        <dbReference type="Proteomes" id="UP001159363"/>
    </source>
</evidence>
<accession>A0ABQ9GGV4</accession>
<evidence type="ECO:0000313" key="2">
    <source>
        <dbReference type="EMBL" id="KAJ8871261.1"/>
    </source>
</evidence>
<protein>
    <submittedName>
        <fullName evidence="2">Uncharacterized protein</fullName>
    </submittedName>
</protein>
<dbReference type="EMBL" id="JARBHB010000012">
    <property type="protein sequence ID" value="KAJ8871261.1"/>
    <property type="molecule type" value="Genomic_DNA"/>
</dbReference>
<proteinExistence type="predicted"/>
<gene>
    <name evidence="2" type="ORF">PR048_027567</name>
</gene>